<organism evidence="1 2">
    <name type="scientific">Scytonema hofmannii PCC 7110</name>
    <dbReference type="NCBI Taxonomy" id="128403"/>
    <lineage>
        <taxon>Bacteria</taxon>
        <taxon>Bacillati</taxon>
        <taxon>Cyanobacteriota</taxon>
        <taxon>Cyanophyceae</taxon>
        <taxon>Nostocales</taxon>
        <taxon>Scytonemataceae</taxon>
        <taxon>Scytonema</taxon>
    </lineage>
</organism>
<name>A0A139X3U2_9CYAN</name>
<keyword evidence="2" id="KW-1185">Reference proteome</keyword>
<reference evidence="1 2" key="1">
    <citation type="journal article" date="2013" name="Genome Biol. Evol.">
        <title>Genomes of Stigonematalean cyanobacteria (subsection V) and the evolution of oxygenic photosynthesis from prokaryotes to plastids.</title>
        <authorList>
            <person name="Dagan T."/>
            <person name="Roettger M."/>
            <person name="Stucken K."/>
            <person name="Landan G."/>
            <person name="Koch R."/>
            <person name="Major P."/>
            <person name="Gould S.B."/>
            <person name="Goremykin V.V."/>
            <person name="Rippka R."/>
            <person name="Tandeau de Marsac N."/>
            <person name="Gugger M."/>
            <person name="Lockhart P.J."/>
            <person name="Allen J.F."/>
            <person name="Brune I."/>
            <person name="Maus I."/>
            <person name="Puhler A."/>
            <person name="Martin W.F."/>
        </authorList>
    </citation>
    <scope>NUCLEOTIDE SEQUENCE [LARGE SCALE GENOMIC DNA]</scope>
    <source>
        <strain evidence="1 2">PCC 7110</strain>
    </source>
</reference>
<gene>
    <name evidence="1" type="ORF">WA1_31850</name>
</gene>
<evidence type="ECO:0000313" key="2">
    <source>
        <dbReference type="Proteomes" id="UP000076925"/>
    </source>
</evidence>
<proteinExistence type="predicted"/>
<sequence>MHDSMGIIEPFKDGFVEIIPEGEKSDYWQIAAIHINGEVFCPSPRIYPSTNVALARARKIYNWICDRETETRGWGCYCEELNIVLWRVNSDQ</sequence>
<dbReference type="Proteomes" id="UP000076925">
    <property type="component" value="Unassembled WGS sequence"/>
</dbReference>
<dbReference type="AlphaFoldDB" id="A0A139X3U2"/>
<evidence type="ECO:0000313" key="1">
    <source>
        <dbReference type="EMBL" id="KYC39330.1"/>
    </source>
</evidence>
<accession>A0A139X3U2</accession>
<dbReference type="OrthoDB" id="514066at2"/>
<protein>
    <submittedName>
        <fullName evidence="1">Uncharacterized protein</fullName>
    </submittedName>
</protein>
<dbReference type="RefSeq" id="WP_017740268.1">
    <property type="nucleotide sequence ID" value="NZ_KQ976354.1"/>
</dbReference>
<dbReference type="EMBL" id="ANNX02000035">
    <property type="protein sequence ID" value="KYC39330.1"/>
    <property type="molecule type" value="Genomic_DNA"/>
</dbReference>
<comment type="caution">
    <text evidence="1">The sequence shown here is derived from an EMBL/GenBank/DDBJ whole genome shotgun (WGS) entry which is preliminary data.</text>
</comment>